<dbReference type="InterPro" id="IPR001530">
    <property type="entry name" value="Gemini_BR1"/>
</dbReference>
<feature type="compositionally biased region" description="Basic residues" evidence="18">
    <location>
        <begin position="17"/>
        <end position="29"/>
    </location>
</feature>
<evidence type="ECO:0000256" key="12">
    <source>
        <dbReference type="ARBA" id="ARBA00023125"/>
    </source>
</evidence>
<evidence type="ECO:0000256" key="13">
    <source>
        <dbReference type="ARBA" id="ARBA00023136"/>
    </source>
</evidence>
<sequence length="256" mass="29569">MYSSNNRRGRSSTQRRSYSRRTAVKRHYTTSRLDDKRRTSNAGKVHSEAKMSLQRIHEDQFGPDYVLRHNTALSTFITYPTLRKSEPNRSRSYIKLKRLRFKGTLKIERVETDINMVGSPANIDGVYSIVIVVDRKPHLTSTGCLPTFDDLFGARMHSHGNLSITSSNKQRFYIRHVMKRVLSVERNTLMIDIEGTTTFSNRRYNCWSAFNDNEQDSCNGVYANISKNAILVYHCWMSDVTSSASTFVSYDLDYYG</sequence>
<keyword evidence="7 17" id="KW-1032">Host cell membrane</keyword>
<keyword evidence="13 17" id="KW-0472">Membrane</keyword>
<evidence type="ECO:0000256" key="14">
    <source>
        <dbReference type="ARBA" id="ARBA00023200"/>
    </source>
</evidence>
<keyword evidence="14 17" id="KW-1035">Host cytoplasm</keyword>
<keyword evidence="10 17" id="KW-1043">Host membrane</keyword>
<evidence type="ECO:0000256" key="4">
    <source>
        <dbReference type="ARBA" id="ARBA00005789"/>
    </source>
</evidence>
<dbReference type="GO" id="GO:0051027">
    <property type="term" value="P:DNA transport"/>
    <property type="evidence" value="ECO:0007669"/>
    <property type="project" value="InterPro"/>
</dbReference>
<evidence type="ECO:0000256" key="2">
    <source>
        <dbReference type="ARBA" id="ARBA00004192"/>
    </source>
</evidence>
<dbReference type="GO" id="GO:0019028">
    <property type="term" value="C:viral capsid"/>
    <property type="evidence" value="ECO:0007669"/>
    <property type="project" value="InterPro"/>
</dbReference>
<gene>
    <name evidence="19" type="primary">BV1</name>
</gene>
<dbReference type="Pfam" id="PF00844">
    <property type="entry name" value="Gemini_coat"/>
    <property type="match status" value="1"/>
</dbReference>
<evidence type="ECO:0000256" key="11">
    <source>
        <dbReference type="ARBA" id="ARBA00023031"/>
    </source>
</evidence>
<keyword evidence="12 17" id="KW-0238">DNA-binding</keyword>
<dbReference type="GO" id="GO:0020002">
    <property type="term" value="C:host cell plasma membrane"/>
    <property type="evidence" value="ECO:0007669"/>
    <property type="project" value="UniProtKB-SubCell"/>
</dbReference>
<keyword evidence="6 17" id="KW-0813">Transport</keyword>
<evidence type="ECO:0000256" key="16">
    <source>
        <dbReference type="ARBA" id="ARBA00026026"/>
    </source>
</evidence>
<dbReference type="Gene3D" id="2.60.120.20">
    <property type="match status" value="1"/>
</dbReference>
<dbReference type="PRINTS" id="PR00223">
    <property type="entry name" value="GEMCOATARBR1"/>
</dbReference>
<dbReference type="GO" id="GO:0046740">
    <property type="term" value="P:transport of virus in host, cell to cell"/>
    <property type="evidence" value="ECO:0007669"/>
    <property type="project" value="UniProtKB-KW"/>
</dbReference>
<feature type="region of interest" description="Disordered" evidence="18">
    <location>
        <begin position="1"/>
        <end position="51"/>
    </location>
</feature>
<feature type="compositionally biased region" description="Low complexity" evidence="18">
    <location>
        <begin position="1"/>
        <end position="16"/>
    </location>
</feature>
<evidence type="ECO:0000256" key="18">
    <source>
        <dbReference type="SAM" id="MobiDB-lite"/>
    </source>
</evidence>
<protein>
    <recommendedName>
        <fullName evidence="5 17">Nuclear shuttle protein</fullName>
        <shortName evidence="17">NSP</shortName>
    </recommendedName>
</protein>
<evidence type="ECO:0000256" key="8">
    <source>
        <dbReference type="ARBA" id="ARBA00022562"/>
    </source>
</evidence>
<dbReference type="EMBL" id="MW273385">
    <property type="protein sequence ID" value="QQW37615.1"/>
    <property type="molecule type" value="Genomic_DNA"/>
</dbReference>
<proteinExistence type="inferred from homology"/>
<evidence type="ECO:0000256" key="9">
    <source>
        <dbReference type="ARBA" id="ARBA00022581"/>
    </source>
</evidence>
<evidence type="ECO:0000256" key="1">
    <source>
        <dbReference type="ARBA" id="ARBA00004147"/>
    </source>
</evidence>
<evidence type="ECO:0000256" key="15">
    <source>
        <dbReference type="ARBA" id="ARBA00025176"/>
    </source>
</evidence>
<evidence type="ECO:0000256" key="7">
    <source>
        <dbReference type="ARBA" id="ARBA00022511"/>
    </source>
</evidence>
<dbReference type="GO" id="GO:0005198">
    <property type="term" value="F:structural molecule activity"/>
    <property type="evidence" value="ECO:0007669"/>
    <property type="project" value="InterPro"/>
</dbReference>
<dbReference type="InterPro" id="IPR029053">
    <property type="entry name" value="Viral_coat"/>
</dbReference>
<comment type="subunit">
    <text evidence="16 17">Binds to single-stranded and double-stranded viral DNA. Interacts with the host nuclear shuttle interacting (NSI) protein. This interaction may allow NSP to recruit NSI monomers to the viral genome and thus regulate nuclear export of viral genome by NSP.</text>
</comment>
<evidence type="ECO:0000256" key="10">
    <source>
        <dbReference type="ARBA" id="ARBA00022870"/>
    </source>
</evidence>
<evidence type="ECO:0000256" key="17">
    <source>
        <dbReference type="RuleBase" id="RU363026"/>
    </source>
</evidence>
<keyword evidence="11 17" id="KW-0916">Viral movement protein</keyword>
<evidence type="ECO:0000256" key="3">
    <source>
        <dbReference type="ARBA" id="ARBA00004501"/>
    </source>
</evidence>
<comment type="subcellular location">
    <subcellularLocation>
        <location evidence="3 17">Host cell membrane</location>
        <topology evidence="3 17">Peripheral membrane protein</topology>
        <orientation evidence="3 17">Cytoplasmic side</orientation>
    </subcellularLocation>
    <subcellularLocation>
        <location evidence="2 17">Host cytoplasm</location>
    </subcellularLocation>
    <subcellularLocation>
        <location evidence="1 17">Host nucleus</location>
    </subcellularLocation>
</comment>
<dbReference type="PRINTS" id="PR00225">
    <property type="entry name" value="GEMCOATBR1"/>
</dbReference>
<dbReference type="InterPro" id="IPR000263">
    <property type="entry name" value="GV_A/BR1_coat"/>
</dbReference>
<dbReference type="GO" id="GO:0030430">
    <property type="term" value="C:host cell cytoplasm"/>
    <property type="evidence" value="ECO:0007669"/>
    <property type="project" value="UniProtKB-SubCell"/>
</dbReference>
<evidence type="ECO:0000313" key="19">
    <source>
        <dbReference type="EMBL" id="QQW37615.1"/>
    </source>
</evidence>
<evidence type="ECO:0000256" key="6">
    <source>
        <dbReference type="ARBA" id="ARBA00022448"/>
    </source>
</evidence>
<name>A0A7U3TM39_9GEMI</name>
<keyword evidence="8 17" id="KW-1048">Host nucleus</keyword>
<comment type="similarity">
    <text evidence="4 17">Belongs to the begomovirus nuclear shuttle protein family.</text>
</comment>
<organism evidence="19">
    <name type="scientific">Cucurbit leaf crumple virus</name>
    <dbReference type="NCBI Taxonomy" id="134681"/>
    <lineage>
        <taxon>Viruses</taxon>
        <taxon>Monodnaviria</taxon>
        <taxon>Shotokuvirae</taxon>
        <taxon>Cressdnaviricota</taxon>
        <taxon>Repensiviricetes</taxon>
        <taxon>Geplafuvirales</taxon>
        <taxon>Geminiviridae</taxon>
        <taxon>Begomovirus</taxon>
        <taxon>Begomovirus cucurbitae</taxon>
    </lineage>
</organism>
<accession>A0A7U3TM39</accession>
<evidence type="ECO:0000256" key="5">
    <source>
        <dbReference type="ARBA" id="ARBA00014908"/>
    </source>
</evidence>
<dbReference type="GO" id="GO:0042025">
    <property type="term" value="C:host cell nucleus"/>
    <property type="evidence" value="ECO:0007669"/>
    <property type="project" value="UniProtKB-SubCell"/>
</dbReference>
<reference evidence="19" key="1">
    <citation type="journal article" date="2020" name="Plant Dis.">
        <title>Cucurbit leaf crumple virus (CuLCrV) associated to watermelon disease in Campeche state, Mexico.</title>
        <authorList>
            <person name="Rodriguez-Negrete E.A."/>
            <person name="Jordan-Ramirez R."/>
            <person name="Leyva-Lopez N.E."/>
            <person name="Mendez-Lozano J."/>
        </authorList>
    </citation>
    <scope>NUCLEOTIDE SEQUENCE</scope>
    <source>
        <strain evidence="19">LV2019-Camp</strain>
    </source>
</reference>
<dbReference type="GO" id="GO:0003697">
    <property type="term" value="F:single-stranded DNA binding"/>
    <property type="evidence" value="ECO:0007669"/>
    <property type="project" value="InterPro"/>
</dbReference>
<comment type="function">
    <text evidence="15 17">Binds to the genomic viral ssDNA, shuttles it into and out of the cell nucleus. Begomoviruses use 2 proteins to transport their DNA from cell to cell. The nuclear shuttle protein (NSP) shuttles it between nucleus and cytoplasm and the movement protein (MP) probably transports the DNA-NSP complex to the cell periphery and facilitates movement across the cell wall.</text>
</comment>
<keyword evidence="9 17" id="KW-0945">Host-virus interaction</keyword>
<dbReference type="GO" id="GO:0043657">
    <property type="term" value="C:host cell"/>
    <property type="evidence" value="ECO:0007669"/>
    <property type="project" value="InterPro"/>
</dbReference>